<comment type="caution">
    <text evidence="2">The sequence shown here is derived from an EMBL/GenBank/DDBJ whole genome shotgun (WGS) entry which is preliminary data.</text>
</comment>
<evidence type="ECO:0000259" key="1">
    <source>
        <dbReference type="Pfam" id="PF10551"/>
    </source>
</evidence>
<dbReference type="EMBL" id="JAOAOG010000224">
    <property type="protein sequence ID" value="KAJ6239475.1"/>
    <property type="molecule type" value="Genomic_DNA"/>
</dbReference>
<keyword evidence="3" id="KW-1185">Reference proteome</keyword>
<sequence>MENFFSTLTREENVSKQELFQRYLRFYKEHDNIEYVPERLAKGRIKRFYNDIHPKSINASIHHINEQSISGDQFLVLNTLRPFTVLSWSSPLMLNILQSTRHMFVDGTFLSAPSPFTQLFIIAAYNEQTRNYYVCNYTLLQGKKTENYEFVFNMLKFLVPGLNPTLITSDFEQSIINALNINFPSARIVHCKFHYAQCITRKIKGLKMVKRTKLKEFTRSLIELSATPVDQFRKRWDHIVVKRKFQAHKWILENNNGVLNKAFKNRKPGLNTLIYILKKHEDSQSRLFNSRMNKELKKDKNNYYNAREIEDRIEIEKSKWVKLQNQLKDTHFSPVQEETQINYKNINKFYNSENVLKHRTNFNKAEKLKKKKKKT</sequence>
<feature type="domain" description="MULE transposase" evidence="1">
    <location>
        <begin position="104"/>
        <end position="196"/>
    </location>
</feature>
<dbReference type="Pfam" id="PF10551">
    <property type="entry name" value="MULE"/>
    <property type="match status" value="1"/>
</dbReference>
<gene>
    <name evidence="2" type="ORF">M0813_03184</name>
</gene>
<dbReference type="InterPro" id="IPR018289">
    <property type="entry name" value="MULE_transposase_dom"/>
</dbReference>
<organism evidence="2 3">
    <name type="scientific">Anaeramoeba flamelloides</name>
    <dbReference type="NCBI Taxonomy" id="1746091"/>
    <lineage>
        <taxon>Eukaryota</taxon>
        <taxon>Metamonada</taxon>
        <taxon>Anaeramoebidae</taxon>
        <taxon>Anaeramoeba</taxon>
    </lineage>
</organism>
<protein>
    <recommendedName>
        <fullName evidence="1">MULE transposase domain-containing protein</fullName>
    </recommendedName>
</protein>
<dbReference type="Proteomes" id="UP001150062">
    <property type="component" value="Unassembled WGS sequence"/>
</dbReference>
<reference evidence="2" key="1">
    <citation type="submission" date="2022-08" db="EMBL/GenBank/DDBJ databases">
        <title>Novel sulfate-reducing endosymbionts in the free-living metamonad Anaeramoeba.</title>
        <authorList>
            <person name="Jerlstrom-Hultqvist J."/>
            <person name="Cepicka I."/>
            <person name="Gallot-Lavallee L."/>
            <person name="Salas-Leiva D."/>
            <person name="Curtis B.A."/>
            <person name="Zahonova K."/>
            <person name="Pipaliya S."/>
            <person name="Dacks J."/>
            <person name="Roger A.J."/>
        </authorList>
    </citation>
    <scope>NUCLEOTIDE SEQUENCE</scope>
    <source>
        <strain evidence="2">Schooner1</strain>
    </source>
</reference>
<proteinExistence type="predicted"/>
<evidence type="ECO:0000313" key="2">
    <source>
        <dbReference type="EMBL" id="KAJ6239475.1"/>
    </source>
</evidence>
<name>A0ABQ8Y4D7_9EUKA</name>
<accession>A0ABQ8Y4D7</accession>
<evidence type="ECO:0000313" key="3">
    <source>
        <dbReference type="Proteomes" id="UP001150062"/>
    </source>
</evidence>